<dbReference type="Gene3D" id="3.40.50.720">
    <property type="entry name" value="NAD(P)-binding Rossmann-like Domain"/>
    <property type="match status" value="1"/>
</dbReference>
<evidence type="ECO:0000313" key="3">
    <source>
        <dbReference type="EMBL" id="EGB15638.1"/>
    </source>
</evidence>
<keyword evidence="4" id="KW-1185">Reference proteome</keyword>
<dbReference type="RefSeq" id="WP_014323064.1">
    <property type="nucleotide sequence ID" value="NC_016803.1"/>
</dbReference>
<comment type="similarity">
    <text evidence="1">Belongs to the NAD(P)-dependent epimerase/dehydratase family.</text>
</comment>
<gene>
    <name evidence="3" type="ORF">DND132_2435</name>
</gene>
<dbReference type="InterPro" id="IPR001509">
    <property type="entry name" value="Epimerase_deHydtase"/>
</dbReference>
<sequence>MLQGQHICITGGAGFIGSRLAGRLLADNKVTIYDNLSRNSLKSCAFADHPNLNLVQGDILDVKELTKAIAPADYVIHCAGIAGIFTVVRNTVRTLEVNMVGSLNTLRAAAESGRCKRIVCFSTSEVMGSLAFVSRETDRTVIGAAGQARWTYAVSKLAEEHLASAFHREQGLPATVVRPFNIYGPGQVGEGAMKIFINKALKNEPITIFGDGTQIRAWCFVDDMLDGTLLCLEKKEAVGEAFNIGNIRSVQTIYGLANTVTRVLGSKSEVVYGEARSADIELRVPCVDKARELLGFEAKVDLEEGIRRTADFYRANPDC</sequence>
<dbReference type="KEGG" id="ddn:DND132_2435"/>
<organism evidence="3 4">
    <name type="scientific">Pseudodesulfovibrio mercurii</name>
    <dbReference type="NCBI Taxonomy" id="641491"/>
    <lineage>
        <taxon>Bacteria</taxon>
        <taxon>Pseudomonadati</taxon>
        <taxon>Thermodesulfobacteriota</taxon>
        <taxon>Desulfovibrionia</taxon>
        <taxon>Desulfovibrionales</taxon>
        <taxon>Desulfovibrionaceae</taxon>
    </lineage>
</organism>
<dbReference type="HOGENOM" id="CLU_007383_1_7_7"/>
<dbReference type="SMR" id="F0JC65"/>
<dbReference type="EMBL" id="CP003220">
    <property type="protein sequence ID" value="EGB15638.1"/>
    <property type="molecule type" value="Genomic_DNA"/>
</dbReference>
<dbReference type="STRING" id="641491.DND132_2435"/>
<dbReference type="Proteomes" id="UP000007845">
    <property type="component" value="Chromosome"/>
</dbReference>
<feature type="domain" description="NAD-dependent epimerase/dehydratase" evidence="2">
    <location>
        <begin position="7"/>
        <end position="245"/>
    </location>
</feature>
<dbReference type="eggNOG" id="COG0451">
    <property type="taxonomic scope" value="Bacteria"/>
</dbReference>
<accession>F0JC65</accession>
<dbReference type="Pfam" id="PF01370">
    <property type="entry name" value="Epimerase"/>
    <property type="match status" value="1"/>
</dbReference>
<name>F0JC65_9BACT</name>
<dbReference type="OrthoDB" id="9802815at2"/>
<dbReference type="SUPFAM" id="SSF51735">
    <property type="entry name" value="NAD(P)-binding Rossmann-fold domains"/>
    <property type="match status" value="1"/>
</dbReference>
<dbReference type="PANTHER" id="PTHR43000">
    <property type="entry name" value="DTDP-D-GLUCOSE 4,6-DEHYDRATASE-RELATED"/>
    <property type="match status" value="1"/>
</dbReference>
<proteinExistence type="inferred from homology"/>
<evidence type="ECO:0000313" key="4">
    <source>
        <dbReference type="Proteomes" id="UP000007845"/>
    </source>
</evidence>
<protein>
    <submittedName>
        <fullName evidence="3">NAD-dependent epimerase/dehydratase</fullName>
    </submittedName>
</protein>
<evidence type="ECO:0000256" key="1">
    <source>
        <dbReference type="ARBA" id="ARBA00007637"/>
    </source>
</evidence>
<evidence type="ECO:0000259" key="2">
    <source>
        <dbReference type="Pfam" id="PF01370"/>
    </source>
</evidence>
<reference evidence="3 4" key="1">
    <citation type="journal article" date="2011" name="J. Bacteriol.">
        <title>Genome sequence of the mercury-methylating strain Desulfovibrio desulfuricans ND132.</title>
        <authorList>
            <person name="Brown S.D."/>
            <person name="Gilmour C.C."/>
            <person name="Kucken A.M."/>
            <person name="Wall J.D."/>
            <person name="Elias D.A."/>
            <person name="Brandt C.C."/>
            <person name="Podar M."/>
            <person name="Chertkov O."/>
            <person name="Held B."/>
            <person name="Bruce D.C."/>
            <person name="Detter J.C."/>
            <person name="Tapia R."/>
            <person name="Han C.S."/>
            <person name="Goodwin L.A."/>
            <person name="Cheng J.F."/>
            <person name="Pitluck S."/>
            <person name="Woyke T."/>
            <person name="Mikhailova N."/>
            <person name="Ivanova N.N."/>
            <person name="Han J."/>
            <person name="Lucas S."/>
            <person name="Lapidus A.L."/>
            <person name="Land M.L."/>
            <person name="Hauser L.J."/>
            <person name="Palumbo A.V."/>
        </authorList>
    </citation>
    <scope>NUCLEOTIDE SEQUENCE [LARGE SCALE GENOMIC DNA]</scope>
    <source>
        <strain evidence="3 4">ND132</strain>
    </source>
</reference>
<dbReference type="InterPro" id="IPR036291">
    <property type="entry name" value="NAD(P)-bd_dom_sf"/>
</dbReference>
<dbReference type="AlphaFoldDB" id="F0JC65"/>